<gene>
    <name evidence="1" type="ORF">TNCV_2141481</name>
</gene>
<reference evidence="1" key="1">
    <citation type="submission" date="2020-08" db="EMBL/GenBank/DDBJ databases">
        <title>Multicomponent nature underlies the extraordinary mechanical properties of spider dragline silk.</title>
        <authorList>
            <person name="Kono N."/>
            <person name="Nakamura H."/>
            <person name="Mori M."/>
            <person name="Yoshida Y."/>
            <person name="Ohtoshi R."/>
            <person name="Malay A.D."/>
            <person name="Moran D.A.P."/>
            <person name="Tomita M."/>
            <person name="Numata K."/>
            <person name="Arakawa K."/>
        </authorList>
    </citation>
    <scope>NUCLEOTIDE SEQUENCE</scope>
</reference>
<evidence type="ECO:0000313" key="2">
    <source>
        <dbReference type="Proteomes" id="UP000887159"/>
    </source>
</evidence>
<protein>
    <submittedName>
        <fullName evidence="1">Uncharacterized protein</fullName>
    </submittedName>
</protein>
<proteinExistence type="predicted"/>
<sequence length="97" mass="11017">MDVCKCVLSLRHEGTINTRRAASPLVRLVEEEERWETSDQPQGVLPQNWETMLPVRLINATNEWRLVQGHETPLRVKGDIEDVSSELEKGIKVALLG</sequence>
<dbReference type="AlphaFoldDB" id="A0A8X6S2C4"/>
<keyword evidence="2" id="KW-1185">Reference proteome</keyword>
<comment type="caution">
    <text evidence="1">The sequence shown here is derived from an EMBL/GenBank/DDBJ whole genome shotgun (WGS) entry which is preliminary data.</text>
</comment>
<evidence type="ECO:0000313" key="1">
    <source>
        <dbReference type="EMBL" id="GFY00756.1"/>
    </source>
</evidence>
<name>A0A8X6S2C4_TRICX</name>
<accession>A0A8X6S2C4</accession>
<organism evidence="1 2">
    <name type="scientific">Trichonephila clavipes</name>
    <name type="common">Golden silk orbweaver</name>
    <name type="synonym">Nephila clavipes</name>
    <dbReference type="NCBI Taxonomy" id="2585209"/>
    <lineage>
        <taxon>Eukaryota</taxon>
        <taxon>Metazoa</taxon>
        <taxon>Ecdysozoa</taxon>
        <taxon>Arthropoda</taxon>
        <taxon>Chelicerata</taxon>
        <taxon>Arachnida</taxon>
        <taxon>Araneae</taxon>
        <taxon>Araneomorphae</taxon>
        <taxon>Entelegynae</taxon>
        <taxon>Araneoidea</taxon>
        <taxon>Nephilidae</taxon>
        <taxon>Trichonephila</taxon>
    </lineage>
</organism>
<dbReference type="EMBL" id="BMAU01021221">
    <property type="protein sequence ID" value="GFY00756.1"/>
    <property type="molecule type" value="Genomic_DNA"/>
</dbReference>
<dbReference type="Proteomes" id="UP000887159">
    <property type="component" value="Unassembled WGS sequence"/>
</dbReference>